<dbReference type="Proteomes" id="UP001515480">
    <property type="component" value="Unassembled WGS sequence"/>
</dbReference>
<dbReference type="GO" id="GO:0006644">
    <property type="term" value="P:phospholipid metabolic process"/>
    <property type="evidence" value="ECO:0007669"/>
    <property type="project" value="TreeGrafter"/>
</dbReference>
<dbReference type="PANTHER" id="PTHR21325">
    <property type="entry name" value="PHOSPHOLIPASE B, PLB1"/>
    <property type="match status" value="1"/>
</dbReference>
<name>A0AB34JG85_PRYPA</name>
<feature type="region of interest" description="Disordered" evidence="1">
    <location>
        <begin position="88"/>
        <end position="144"/>
    </location>
</feature>
<dbReference type="AlphaFoldDB" id="A0AB34JG85"/>
<dbReference type="InterPro" id="IPR001087">
    <property type="entry name" value="GDSL"/>
</dbReference>
<dbReference type="SUPFAM" id="SSF52266">
    <property type="entry name" value="SGNH hydrolase"/>
    <property type="match status" value="1"/>
</dbReference>
<evidence type="ECO:0000313" key="2">
    <source>
        <dbReference type="EMBL" id="KAL1519662.1"/>
    </source>
</evidence>
<sequence length="457" mass="49987">MWGDKCEHEEELRRGEAAAAKAPASGDAAGVPAPRNRRNRRIRTFRLPPRPAFSTPSPASLVRRCLPTSANNYNSHPARPTTRFRSLVHEASSPSMAPHRAELAARRTSNPSLSFPPDSPDPPRGAPSLAANASAASRRRLPPRSHGVPLAKVAAVLCIGDSYLAGWNAAGYSALHFRLADREYRGASFGCGDGRLLGFPHIATLATILQGWRPALQGMSSGWTPKYGNIERYPTQCGLNAAASGATVMRLYEQAKALVRLVNNSALAKEWKVVTVQAGWGDLAWETGYGTPVFRNWMLALLSLLKAGLGKAYVNVLAVSERGDDFAVHKAPSVCATKYTMWKGWQRRVHNVTFRTGSSQPKAEELNAILHSMHLMSTPGFIVRFQPLLRRYVAGTDNTEPTSCFHPSLQGHETLAWGLFQNMIAPHFGVAKVRDASQVDKAMLRDISDRRDQVTLL</sequence>
<dbReference type="GO" id="GO:0004620">
    <property type="term" value="F:phospholipase activity"/>
    <property type="evidence" value="ECO:0007669"/>
    <property type="project" value="InterPro"/>
</dbReference>
<evidence type="ECO:0000313" key="3">
    <source>
        <dbReference type="EMBL" id="KAL1519669.1"/>
    </source>
</evidence>
<reference evidence="3 4" key="1">
    <citation type="journal article" date="2024" name="Science">
        <title>Giant polyketide synthase enzymes in the biosynthesis of giant marine polyether toxins.</title>
        <authorList>
            <person name="Fallon T.R."/>
            <person name="Shende V.V."/>
            <person name="Wierzbicki I.H."/>
            <person name="Pendleton A.L."/>
            <person name="Watervoot N.F."/>
            <person name="Auber R.P."/>
            <person name="Gonzalez D.J."/>
            <person name="Wisecaver J.H."/>
            <person name="Moore B.S."/>
        </authorList>
    </citation>
    <scope>NUCLEOTIDE SEQUENCE [LARGE SCALE GENOMIC DNA]</scope>
    <source>
        <strain evidence="3 4">12B1</strain>
    </source>
</reference>
<gene>
    <name evidence="2" type="ORF">AB1Y20_023173</name>
    <name evidence="3" type="ORF">AB1Y20_023180</name>
</gene>
<evidence type="ECO:0008006" key="5">
    <source>
        <dbReference type="Google" id="ProtNLM"/>
    </source>
</evidence>
<evidence type="ECO:0000313" key="4">
    <source>
        <dbReference type="Proteomes" id="UP001515480"/>
    </source>
</evidence>
<proteinExistence type="predicted"/>
<dbReference type="InterPro" id="IPR036514">
    <property type="entry name" value="SGNH_hydro_sf"/>
</dbReference>
<feature type="compositionally biased region" description="Low complexity" evidence="1">
    <location>
        <begin position="17"/>
        <end position="34"/>
    </location>
</feature>
<dbReference type="InterPro" id="IPR038885">
    <property type="entry name" value="PLB1"/>
</dbReference>
<dbReference type="PANTHER" id="PTHR21325:SF31">
    <property type="entry name" value="GH22081P-RELATED"/>
    <property type="match status" value="1"/>
</dbReference>
<feature type="compositionally biased region" description="Basic residues" evidence="1">
    <location>
        <begin position="35"/>
        <end position="44"/>
    </location>
</feature>
<dbReference type="EMBL" id="JBGBPQ010000009">
    <property type="protein sequence ID" value="KAL1519662.1"/>
    <property type="molecule type" value="Genomic_DNA"/>
</dbReference>
<accession>A0AB34JG85</accession>
<feature type="compositionally biased region" description="Basic and acidic residues" evidence="1">
    <location>
        <begin position="1"/>
        <end position="16"/>
    </location>
</feature>
<feature type="region of interest" description="Disordered" evidence="1">
    <location>
        <begin position="1"/>
        <end position="60"/>
    </location>
</feature>
<dbReference type="EMBL" id="JBGBPQ010000009">
    <property type="protein sequence ID" value="KAL1519669.1"/>
    <property type="molecule type" value="Genomic_DNA"/>
</dbReference>
<evidence type="ECO:0000256" key="1">
    <source>
        <dbReference type="SAM" id="MobiDB-lite"/>
    </source>
</evidence>
<feature type="compositionally biased region" description="Low complexity" evidence="1">
    <location>
        <begin position="126"/>
        <end position="136"/>
    </location>
</feature>
<dbReference type="Gene3D" id="3.40.50.1110">
    <property type="entry name" value="SGNH hydrolase"/>
    <property type="match status" value="1"/>
</dbReference>
<keyword evidence="4" id="KW-1185">Reference proteome</keyword>
<dbReference type="Pfam" id="PF00657">
    <property type="entry name" value="Lipase_GDSL"/>
    <property type="match status" value="1"/>
</dbReference>
<protein>
    <recommendedName>
        <fullName evidence="5">SGNH hydrolase-type esterase domain-containing protein</fullName>
    </recommendedName>
</protein>
<organism evidence="3 4">
    <name type="scientific">Prymnesium parvum</name>
    <name type="common">Toxic golden alga</name>
    <dbReference type="NCBI Taxonomy" id="97485"/>
    <lineage>
        <taxon>Eukaryota</taxon>
        <taxon>Haptista</taxon>
        <taxon>Haptophyta</taxon>
        <taxon>Prymnesiophyceae</taxon>
        <taxon>Prymnesiales</taxon>
        <taxon>Prymnesiaceae</taxon>
        <taxon>Prymnesium</taxon>
    </lineage>
</organism>
<comment type="caution">
    <text evidence="3">The sequence shown here is derived from an EMBL/GenBank/DDBJ whole genome shotgun (WGS) entry which is preliminary data.</text>
</comment>